<organism evidence="2 3">
    <name type="scientific">Coemansia erecta</name>
    <dbReference type="NCBI Taxonomy" id="147472"/>
    <lineage>
        <taxon>Eukaryota</taxon>
        <taxon>Fungi</taxon>
        <taxon>Fungi incertae sedis</taxon>
        <taxon>Zoopagomycota</taxon>
        <taxon>Kickxellomycotina</taxon>
        <taxon>Kickxellomycetes</taxon>
        <taxon>Kickxellales</taxon>
        <taxon>Kickxellaceae</taxon>
        <taxon>Coemansia</taxon>
    </lineage>
</organism>
<name>A0A9W7Y0Z8_9FUNG</name>
<dbReference type="Proteomes" id="UP001149813">
    <property type="component" value="Unassembled WGS sequence"/>
</dbReference>
<evidence type="ECO:0000313" key="3">
    <source>
        <dbReference type="Proteomes" id="UP001149813"/>
    </source>
</evidence>
<feature type="region of interest" description="Disordered" evidence="1">
    <location>
        <begin position="185"/>
        <end position="265"/>
    </location>
</feature>
<feature type="compositionally biased region" description="Polar residues" evidence="1">
    <location>
        <begin position="200"/>
        <end position="212"/>
    </location>
</feature>
<protein>
    <submittedName>
        <fullName evidence="2">Uncharacterized protein</fullName>
    </submittedName>
</protein>
<evidence type="ECO:0000256" key="1">
    <source>
        <dbReference type="SAM" id="MobiDB-lite"/>
    </source>
</evidence>
<feature type="region of interest" description="Disordered" evidence="1">
    <location>
        <begin position="16"/>
        <end position="38"/>
    </location>
</feature>
<dbReference type="AlphaFoldDB" id="A0A9W7Y0Z8"/>
<sequence length="265" mass="28664">MTAAVYNIEDVEIASSERRSKETDMLPVPSTTPASRKETASVNHRLAAILQYINPLFYARLAQAFIYSVLESYRDSNTRNYNARITAGDMIAVPNSGPVVPTDSTAIDCGPPMLTDINLDDHFTSVAPEFDSILHLDTENIETAPPHETAVLADSSDITEEQLTADPVTNDGEVTQVDAMVSNKANNTAEPAKDAATIPVDSQTEVSTSVDQPIQDDLPDVSEDQPADDGLEDNKNTETSSPTAEVAKKLTKKNKRGKGKSKNKK</sequence>
<dbReference type="OrthoDB" id="5589101at2759"/>
<feature type="compositionally biased region" description="Basic residues" evidence="1">
    <location>
        <begin position="249"/>
        <end position="265"/>
    </location>
</feature>
<comment type="caution">
    <text evidence="2">The sequence shown here is derived from an EMBL/GenBank/DDBJ whole genome shotgun (WGS) entry which is preliminary data.</text>
</comment>
<keyword evidence="3" id="KW-1185">Reference proteome</keyword>
<dbReference type="EMBL" id="JANBOJ010000020">
    <property type="protein sequence ID" value="KAJ1724829.1"/>
    <property type="molecule type" value="Genomic_DNA"/>
</dbReference>
<feature type="compositionally biased region" description="Acidic residues" evidence="1">
    <location>
        <begin position="217"/>
        <end position="231"/>
    </location>
</feature>
<proteinExistence type="predicted"/>
<gene>
    <name evidence="2" type="ORF">LPJ53_000965</name>
</gene>
<reference evidence="2" key="1">
    <citation type="submission" date="2022-07" db="EMBL/GenBank/DDBJ databases">
        <title>Phylogenomic reconstructions and comparative analyses of Kickxellomycotina fungi.</title>
        <authorList>
            <person name="Reynolds N.K."/>
            <person name="Stajich J.E."/>
            <person name="Barry K."/>
            <person name="Grigoriev I.V."/>
            <person name="Crous P."/>
            <person name="Smith M.E."/>
        </authorList>
    </citation>
    <scope>NUCLEOTIDE SEQUENCE</scope>
    <source>
        <strain evidence="2">NBRC 32514</strain>
    </source>
</reference>
<evidence type="ECO:0000313" key="2">
    <source>
        <dbReference type="EMBL" id="KAJ1724829.1"/>
    </source>
</evidence>
<accession>A0A9W7Y0Z8</accession>